<dbReference type="CDD" id="cd03089">
    <property type="entry name" value="PMM_PGM"/>
    <property type="match status" value="1"/>
</dbReference>
<keyword evidence="4 7" id="KW-0479">Metal-binding</keyword>
<dbReference type="InterPro" id="IPR005845">
    <property type="entry name" value="A-D-PHexomutase_a/b/a-II"/>
</dbReference>
<feature type="domain" description="Alpha-D-phosphohexomutase alpha/beta/alpha" evidence="11">
    <location>
        <begin position="270"/>
        <end position="380"/>
    </location>
</feature>
<geneLocation type="plasmid" evidence="12">
    <name>unnamed1</name>
</geneLocation>
<reference evidence="12 13" key="1">
    <citation type="submission" date="2022-03" db="EMBL/GenBank/DDBJ databases">
        <authorList>
            <person name="He Y."/>
        </authorList>
    </citation>
    <scope>NUCLEOTIDE SEQUENCE [LARGE SCALE GENOMIC DNA]</scope>
    <source>
        <strain evidence="12 13">TK19116</strain>
        <plasmid evidence="12">unnamed1</plasmid>
    </source>
</reference>
<evidence type="ECO:0000259" key="8">
    <source>
        <dbReference type="Pfam" id="PF00408"/>
    </source>
</evidence>
<comment type="caution">
    <text evidence="12">The sequence shown here is derived from an EMBL/GenBank/DDBJ whole genome shotgun (WGS) entry which is preliminary data.</text>
</comment>
<keyword evidence="13" id="KW-1185">Reference proteome</keyword>
<evidence type="ECO:0000259" key="11">
    <source>
        <dbReference type="Pfam" id="PF02880"/>
    </source>
</evidence>
<evidence type="ECO:0000256" key="6">
    <source>
        <dbReference type="ARBA" id="ARBA00023235"/>
    </source>
</evidence>
<dbReference type="Pfam" id="PF02878">
    <property type="entry name" value="PGM_PMM_I"/>
    <property type="match status" value="1"/>
</dbReference>
<keyword evidence="6" id="KW-0413">Isomerase</keyword>
<dbReference type="RefSeq" id="WP_255328207.1">
    <property type="nucleotide sequence ID" value="NZ_JAKZEU010000001.1"/>
</dbReference>
<dbReference type="PROSITE" id="PS00710">
    <property type="entry name" value="PGM_PMM"/>
    <property type="match status" value="1"/>
</dbReference>
<feature type="domain" description="Alpha-D-phosphohexomutase alpha/beta/alpha" evidence="10">
    <location>
        <begin position="161"/>
        <end position="265"/>
    </location>
</feature>
<dbReference type="InterPro" id="IPR005846">
    <property type="entry name" value="A-D-PHexomutase_a/b/a-III"/>
</dbReference>
<comment type="similarity">
    <text evidence="2 7">Belongs to the phosphohexose mutase family.</text>
</comment>
<keyword evidence="3" id="KW-0597">Phosphoprotein</keyword>
<evidence type="ECO:0000256" key="7">
    <source>
        <dbReference type="RuleBase" id="RU004326"/>
    </source>
</evidence>
<dbReference type="Gene3D" id="3.30.310.50">
    <property type="entry name" value="Alpha-D-phosphohexomutase, C-terminal domain"/>
    <property type="match status" value="1"/>
</dbReference>
<dbReference type="Gene3D" id="3.40.120.10">
    <property type="entry name" value="Alpha-D-Glucose-1,6-Bisphosphate, subunit A, domain 3"/>
    <property type="match status" value="3"/>
</dbReference>
<dbReference type="Pfam" id="PF02880">
    <property type="entry name" value="PGM_PMM_III"/>
    <property type="match status" value="1"/>
</dbReference>
<evidence type="ECO:0000256" key="1">
    <source>
        <dbReference type="ARBA" id="ARBA00001946"/>
    </source>
</evidence>
<keyword evidence="5 7" id="KW-0460">Magnesium</keyword>
<evidence type="ECO:0000259" key="9">
    <source>
        <dbReference type="Pfam" id="PF02878"/>
    </source>
</evidence>
<dbReference type="InterPro" id="IPR005844">
    <property type="entry name" value="A-D-PHexomutase_a/b/a-I"/>
</dbReference>
<gene>
    <name evidence="12" type="ORF">MLD63_02230</name>
</gene>
<dbReference type="EMBL" id="JAKZEU010000001">
    <property type="protein sequence ID" value="MCQ0969255.1"/>
    <property type="molecule type" value="Genomic_DNA"/>
</dbReference>
<evidence type="ECO:0000256" key="2">
    <source>
        <dbReference type="ARBA" id="ARBA00010231"/>
    </source>
</evidence>
<feature type="domain" description="Alpha-D-phosphohexomutase alpha/beta/alpha" evidence="9">
    <location>
        <begin position="15"/>
        <end position="130"/>
    </location>
</feature>
<evidence type="ECO:0000313" key="12">
    <source>
        <dbReference type="EMBL" id="MCQ0969255.1"/>
    </source>
</evidence>
<keyword evidence="12" id="KW-0614">Plasmid</keyword>
<evidence type="ECO:0000259" key="10">
    <source>
        <dbReference type="Pfam" id="PF02879"/>
    </source>
</evidence>
<dbReference type="InterPro" id="IPR016066">
    <property type="entry name" value="A-D-PHexomutase_CS"/>
</dbReference>
<sequence length="466" mass="50386">MNRSADFGPRAITCFKAYDIRGELGIDLDADIAYRTGRAFTQARGARNVVVGRDSRESSPLLANALIRGLTEGGADVLDLGLAGTEEVYFATGHLGADGGIEVTASHNPISYNGMKLVGVGSAPLDPDSELPAVAELARSGDFVPAARMGQVRDARETRADYARALVNMIDVSALRPMRVLVNAGNGTAGPTFDAIAMELDRRGSPLDFVRIHHEVDPSFPNGIPNPLLPENQPPTAEAVREAGADLGIAWDGDFDRCFFFDSTGRFIAGEYIVGLLAAAFLEKFPGEKIVHDPRVVLNTRDVVAASGGVAVQSRTGHAFIKRKMRETGAIYGGEMSAHHYFRDFYHCDSGMIPWLLVVELLSREGRGLDALLSERMTRFPSSGEINWRLDDPDAAIARVLAHYAPEAQSRDDSDGVSLEFKDWRFNLRQSNTEPVVRLNVESLGDAALVAEKQAEIAAILTGTGF</sequence>
<dbReference type="InterPro" id="IPR005843">
    <property type="entry name" value="A-D-PHexomutase_C"/>
</dbReference>
<dbReference type="SUPFAM" id="SSF55957">
    <property type="entry name" value="Phosphoglucomutase, C-terminal domain"/>
    <property type="match status" value="1"/>
</dbReference>
<dbReference type="InterPro" id="IPR036900">
    <property type="entry name" value="A-D-PHexomutase_C_sf"/>
</dbReference>
<dbReference type="Pfam" id="PF00408">
    <property type="entry name" value="PGM_PMM_IV"/>
    <property type="match status" value="1"/>
</dbReference>
<name>A0ABT1MLT5_9RHOB</name>
<evidence type="ECO:0000256" key="4">
    <source>
        <dbReference type="ARBA" id="ARBA00022723"/>
    </source>
</evidence>
<evidence type="ECO:0000313" key="13">
    <source>
        <dbReference type="Proteomes" id="UP001203945"/>
    </source>
</evidence>
<dbReference type="Proteomes" id="UP001203945">
    <property type="component" value="Unassembled WGS sequence"/>
</dbReference>
<dbReference type="PANTHER" id="PTHR43771:SF1">
    <property type="entry name" value="PHOSPHOMANNOMUTASE"/>
    <property type="match status" value="1"/>
</dbReference>
<proteinExistence type="inferred from homology"/>
<dbReference type="Pfam" id="PF02879">
    <property type="entry name" value="PGM_PMM_II"/>
    <property type="match status" value="1"/>
</dbReference>
<evidence type="ECO:0000256" key="3">
    <source>
        <dbReference type="ARBA" id="ARBA00022553"/>
    </source>
</evidence>
<dbReference type="PRINTS" id="PR00509">
    <property type="entry name" value="PGMPMM"/>
</dbReference>
<accession>A0ABT1MLT5</accession>
<feature type="domain" description="Alpha-D-phosphohexomutase C-terminal" evidence="8">
    <location>
        <begin position="385"/>
        <end position="459"/>
    </location>
</feature>
<dbReference type="SUPFAM" id="SSF53738">
    <property type="entry name" value="Phosphoglucomutase, first 3 domains"/>
    <property type="match status" value="3"/>
</dbReference>
<dbReference type="InterPro" id="IPR005841">
    <property type="entry name" value="Alpha-D-phosphohexomutase_SF"/>
</dbReference>
<comment type="cofactor">
    <cofactor evidence="1">
        <name>Mg(2+)</name>
        <dbReference type="ChEBI" id="CHEBI:18420"/>
    </cofactor>
</comment>
<protein>
    <submittedName>
        <fullName evidence="12">Phosphomannomutase</fullName>
    </submittedName>
</protein>
<evidence type="ECO:0000256" key="5">
    <source>
        <dbReference type="ARBA" id="ARBA00022842"/>
    </source>
</evidence>
<dbReference type="PANTHER" id="PTHR43771">
    <property type="entry name" value="PHOSPHOMANNOMUTASE"/>
    <property type="match status" value="1"/>
</dbReference>
<dbReference type="InterPro" id="IPR016055">
    <property type="entry name" value="A-D-PHexomutase_a/b/a-I/II/III"/>
</dbReference>
<organism evidence="12 13">
    <name type="scientific">Paracoccus albicereus</name>
    <dbReference type="NCBI Taxonomy" id="2922394"/>
    <lineage>
        <taxon>Bacteria</taxon>
        <taxon>Pseudomonadati</taxon>
        <taxon>Pseudomonadota</taxon>
        <taxon>Alphaproteobacteria</taxon>
        <taxon>Rhodobacterales</taxon>
        <taxon>Paracoccaceae</taxon>
        <taxon>Paracoccus</taxon>
    </lineage>
</organism>